<dbReference type="EMBL" id="MU167556">
    <property type="protein sequence ID" value="KAG0139598.1"/>
    <property type="molecule type" value="Genomic_DNA"/>
</dbReference>
<dbReference type="Proteomes" id="UP000886653">
    <property type="component" value="Unassembled WGS sequence"/>
</dbReference>
<organism evidence="3 4">
    <name type="scientific">Cronartium quercuum f. sp. fusiforme G11</name>
    <dbReference type="NCBI Taxonomy" id="708437"/>
    <lineage>
        <taxon>Eukaryota</taxon>
        <taxon>Fungi</taxon>
        <taxon>Dikarya</taxon>
        <taxon>Basidiomycota</taxon>
        <taxon>Pucciniomycotina</taxon>
        <taxon>Pucciniomycetes</taxon>
        <taxon>Pucciniales</taxon>
        <taxon>Coleosporiaceae</taxon>
        <taxon>Cronartium</taxon>
    </lineage>
</organism>
<evidence type="ECO:0000313" key="3">
    <source>
        <dbReference type="EMBL" id="KAG0139598.1"/>
    </source>
</evidence>
<proteinExistence type="predicted"/>
<name>A0A9P6T6N2_9BASI</name>
<feature type="region of interest" description="Disordered" evidence="2">
    <location>
        <begin position="69"/>
        <end position="94"/>
    </location>
</feature>
<gene>
    <name evidence="3" type="ORF">CROQUDRAFT_54472</name>
</gene>
<dbReference type="AlphaFoldDB" id="A0A9P6T6N2"/>
<comment type="caution">
    <text evidence="3">The sequence shown here is derived from an EMBL/GenBank/DDBJ whole genome shotgun (WGS) entry which is preliminary data.</text>
</comment>
<sequence>MPHKRAKASLRKATALAKGHDLPPIKLSTRPKEKISTIGDHGALDIPKNMYRILKSEQIRAEYKLKMKAKATEEGGDGQVPKKSTTKSRTTTELRLEPGEKLSAFNRRVEDTMRPQVTAVLKTARNKTATKTSKPSILETKITDVKVEAKPELTSITKSSRPTEFAPKPTKFSLHDIVMEPPLALTKPLKKNPTQLKSLPISNAQKRILEEEREKVIQRYRQMKEEKLQAKANAS</sequence>
<keyword evidence="1" id="KW-0175">Coiled coil</keyword>
<evidence type="ECO:0000313" key="4">
    <source>
        <dbReference type="Proteomes" id="UP000886653"/>
    </source>
</evidence>
<feature type="coiled-coil region" evidence="1">
    <location>
        <begin position="206"/>
        <end position="233"/>
    </location>
</feature>
<evidence type="ECO:0000256" key="2">
    <source>
        <dbReference type="SAM" id="MobiDB-lite"/>
    </source>
</evidence>
<dbReference type="OrthoDB" id="5876637at2759"/>
<evidence type="ECO:0000256" key="1">
    <source>
        <dbReference type="SAM" id="Coils"/>
    </source>
</evidence>
<reference evidence="3" key="1">
    <citation type="submission" date="2013-11" db="EMBL/GenBank/DDBJ databases">
        <title>Genome sequence of the fusiform rust pathogen reveals effectors for host alternation and coevolution with pine.</title>
        <authorList>
            <consortium name="DOE Joint Genome Institute"/>
            <person name="Smith K."/>
            <person name="Pendleton A."/>
            <person name="Kubisiak T."/>
            <person name="Anderson C."/>
            <person name="Salamov A."/>
            <person name="Aerts A."/>
            <person name="Riley R."/>
            <person name="Clum A."/>
            <person name="Lindquist E."/>
            <person name="Ence D."/>
            <person name="Campbell M."/>
            <person name="Kronenberg Z."/>
            <person name="Feau N."/>
            <person name="Dhillon B."/>
            <person name="Hamelin R."/>
            <person name="Burleigh J."/>
            <person name="Smith J."/>
            <person name="Yandell M."/>
            <person name="Nelson C."/>
            <person name="Grigoriev I."/>
            <person name="Davis J."/>
        </authorList>
    </citation>
    <scope>NUCLEOTIDE SEQUENCE</scope>
    <source>
        <strain evidence="3">G11</strain>
    </source>
</reference>
<feature type="compositionally biased region" description="Basic residues" evidence="2">
    <location>
        <begin position="1"/>
        <end position="10"/>
    </location>
</feature>
<protein>
    <submittedName>
        <fullName evidence="3">Uncharacterized protein</fullName>
    </submittedName>
</protein>
<keyword evidence="4" id="KW-1185">Reference proteome</keyword>
<feature type="region of interest" description="Disordered" evidence="2">
    <location>
        <begin position="1"/>
        <end position="41"/>
    </location>
</feature>
<accession>A0A9P6T6N2</accession>